<dbReference type="EMBL" id="JAAGAX010000016">
    <property type="protein sequence ID" value="KAF2288389.1"/>
    <property type="molecule type" value="Genomic_DNA"/>
</dbReference>
<feature type="transmembrane region" description="Helical" evidence="3">
    <location>
        <begin position="708"/>
        <end position="728"/>
    </location>
</feature>
<feature type="transmembrane region" description="Helical" evidence="3">
    <location>
        <begin position="151"/>
        <end position="172"/>
    </location>
</feature>
<dbReference type="InterPro" id="IPR001841">
    <property type="entry name" value="Znf_RING"/>
</dbReference>
<evidence type="ECO:0000256" key="1">
    <source>
        <dbReference type="PROSITE-ProRule" id="PRU00175"/>
    </source>
</evidence>
<dbReference type="Proteomes" id="UP000467840">
    <property type="component" value="Chromosome 8"/>
</dbReference>
<feature type="transmembrane region" description="Helical" evidence="3">
    <location>
        <begin position="629"/>
        <end position="647"/>
    </location>
</feature>
<keyword evidence="6" id="KW-1185">Reference proteome</keyword>
<dbReference type="GO" id="GO:0008270">
    <property type="term" value="F:zinc ion binding"/>
    <property type="evidence" value="ECO:0007669"/>
    <property type="project" value="UniProtKB-KW"/>
</dbReference>
<organism evidence="5 6">
    <name type="scientific">Hevea brasiliensis</name>
    <name type="common">Para rubber tree</name>
    <name type="synonym">Siphonia brasiliensis</name>
    <dbReference type="NCBI Taxonomy" id="3981"/>
    <lineage>
        <taxon>Eukaryota</taxon>
        <taxon>Viridiplantae</taxon>
        <taxon>Streptophyta</taxon>
        <taxon>Embryophyta</taxon>
        <taxon>Tracheophyta</taxon>
        <taxon>Spermatophyta</taxon>
        <taxon>Magnoliopsida</taxon>
        <taxon>eudicotyledons</taxon>
        <taxon>Gunneridae</taxon>
        <taxon>Pentapetalae</taxon>
        <taxon>rosids</taxon>
        <taxon>fabids</taxon>
        <taxon>Malpighiales</taxon>
        <taxon>Euphorbiaceae</taxon>
        <taxon>Crotonoideae</taxon>
        <taxon>Micrandreae</taxon>
        <taxon>Hevea</taxon>
    </lineage>
</organism>
<feature type="region of interest" description="Disordered" evidence="2">
    <location>
        <begin position="852"/>
        <end position="875"/>
    </location>
</feature>
<sequence>MVAYILDSLSLKSGAFFGVWLSLIAAQIAFFFSSSLITTFYSVPLGLLAAFLCAFVNFLIGVWASLQFKWIQLENPTIVLALERLLFACVPFTSSALFTWATISAVGMNNASYYLMAFNCIFYWLFAVPRVSSFKSKQEAKYHGGEVPPPLNYLLVTLTMLGGAAGAGAYALGMISDAFSSVAFTALTVIVSAAGAIVVGFPILFLPLPSVAGFYLARFFTKKSLSSYFVFVVLGSLMVIWFVLHNFWDLNIWLAGMSLKSFCKLIVASVILAMAVPGLAFLPSKFHFLVEVGLISHALLLCHIENRFFNYSGIYFYGLDDDVMYPSYMVIMTTFVGLALVRRLSVDHRIGTKTVWILTCLYSSKLAMLFISSKSVVWVSAVLLLAVSPPLLLYKDKSRTASKMKPWQGCVHAVVVALSVWFCRETIFEALQWWNGRPPLDGLLLGFCIVLTGLACVPIVAMHFSHVLSAKRCLVLVVATGALFILMQPPIPLAWTYHSDIIKAARQSSDDISIYGFIASKPTWPSWLLIVAILLTLAAVTSIIPIKYMVELRALYSIAVGIALGIYISAEYFLQAAVLHALIVCDHALFPVTYLLEGQVRIKSILEDGRVADMVEEDRKLTTLLAVEGARTSLLGLYAAIFMLIALEIKFELASLMREKALERGGIRHSQSSQSSSASFAPRMRFMQQRRVSTVPAFTIKRMAAEGAWMPAVGNVATIMCFAICLILNVNLTGGSNQAIFLLAPILLLLNQDTDFVAGFGDKQSKESSPSHSNIPKSYPFQQYGAMFHRLEGRPISSIEGGTSLTSTGVGTGLPDGSISDTHVSLTRPVPYDADQRYTRLQRDGLVSRKSMTHFQEESQPLRRNMSNSGMESSGFGKKWNGVDLEEDYKLSHSESSEKALETKVTYGLSYVQQSFEDEDVCPTCLDEYTPENPKITTRCSHHFHLGCIYEWLERSENCPICGKEMEFCESP</sequence>
<comment type="caution">
    <text evidence="5">The sequence shown here is derived from an EMBL/GenBank/DDBJ whole genome shotgun (WGS) entry which is preliminary data.</text>
</comment>
<keyword evidence="1" id="KW-0479">Metal-binding</keyword>
<feature type="transmembrane region" description="Helical" evidence="3">
    <location>
        <begin position="15"/>
        <end position="33"/>
    </location>
</feature>
<dbReference type="SMART" id="SM00184">
    <property type="entry name" value="RING"/>
    <property type="match status" value="1"/>
</dbReference>
<feature type="transmembrane region" description="Helical" evidence="3">
    <location>
        <begin position="225"/>
        <end position="244"/>
    </location>
</feature>
<dbReference type="PANTHER" id="PTHR35313:SF1">
    <property type="entry name" value="NO EXINE FORMATION 1"/>
    <property type="match status" value="1"/>
</dbReference>
<dbReference type="InterPro" id="IPR013083">
    <property type="entry name" value="Znf_RING/FYVE/PHD"/>
</dbReference>
<feature type="transmembrane region" description="Helical" evidence="3">
    <location>
        <begin position="184"/>
        <end position="205"/>
    </location>
</feature>
<dbReference type="FunFam" id="3.30.40.10:FF:000521">
    <property type="entry name" value="RING/U-box superfamily protein"/>
    <property type="match status" value="1"/>
</dbReference>
<keyword evidence="3" id="KW-1133">Transmembrane helix</keyword>
<feature type="transmembrane region" description="Helical" evidence="3">
    <location>
        <begin position="527"/>
        <end position="546"/>
    </location>
</feature>
<dbReference type="SUPFAM" id="SSF57850">
    <property type="entry name" value="RING/U-box"/>
    <property type="match status" value="1"/>
</dbReference>
<dbReference type="PROSITE" id="PS50089">
    <property type="entry name" value="ZF_RING_2"/>
    <property type="match status" value="1"/>
</dbReference>
<evidence type="ECO:0000256" key="2">
    <source>
        <dbReference type="SAM" id="MobiDB-lite"/>
    </source>
</evidence>
<dbReference type="CDD" id="cd23116">
    <property type="entry name" value="RING-H2_AIRP1-like"/>
    <property type="match status" value="1"/>
</dbReference>
<feature type="transmembrane region" description="Helical" evidence="3">
    <location>
        <begin position="265"/>
        <end position="282"/>
    </location>
</feature>
<keyword evidence="1" id="KW-0863">Zinc-finger</keyword>
<feature type="transmembrane region" description="Helical" evidence="3">
    <location>
        <begin position="353"/>
        <end position="371"/>
    </location>
</feature>
<evidence type="ECO:0000313" key="6">
    <source>
        <dbReference type="Proteomes" id="UP000467840"/>
    </source>
</evidence>
<feature type="domain" description="RING-type" evidence="4">
    <location>
        <begin position="922"/>
        <end position="962"/>
    </location>
</feature>
<keyword evidence="3" id="KW-0812">Transmembrane</keyword>
<gene>
    <name evidence="5" type="ORF">GH714_007209</name>
</gene>
<evidence type="ECO:0000259" key="4">
    <source>
        <dbReference type="PROSITE" id="PS50089"/>
    </source>
</evidence>
<feature type="transmembrane region" description="Helical" evidence="3">
    <location>
        <begin position="553"/>
        <end position="570"/>
    </location>
</feature>
<feature type="transmembrane region" description="Helical" evidence="3">
    <location>
        <begin position="442"/>
        <end position="461"/>
    </location>
</feature>
<keyword evidence="3" id="KW-0472">Membrane</keyword>
<feature type="transmembrane region" description="Helical" evidence="3">
    <location>
        <begin position="323"/>
        <end position="341"/>
    </location>
</feature>
<feature type="transmembrane region" description="Helical" evidence="3">
    <location>
        <begin position="406"/>
        <end position="422"/>
    </location>
</feature>
<feature type="transmembrane region" description="Helical" evidence="3">
    <location>
        <begin position="377"/>
        <end position="394"/>
    </location>
</feature>
<feature type="transmembrane region" description="Helical" evidence="3">
    <location>
        <begin position="45"/>
        <end position="65"/>
    </location>
</feature>
<dbReference type="Gene3D" id="3.30.40.10">
    <property type="entry name" value="Zinc/RING finger domain, C3HC4 (zinc finger)"/>
    <property type="match status" value="1"/>
</dbReference>
<feature type="transmembrane region" description="Helical" evidence="3">
    <location>
        <begin position="473"/>
        <end position="491"/>
    </location>
</feature>
<keyword evidence="1" id="KW-0862">Zinc</keyword>
<feature type="transmembrane region" description="Helical" evidence="3">
    <location>
        <begin position="113"/>
        <end position="131"/>
    </location>
</feature>
<protein>
    <recommendedName>
        <fullName evidence="4">RING-type domain-containing protein</fullName>
    </recommendedName>
</protein>
<dbReference type="PANTHER" id="PTHR35313">
    <property type="entry name" value="NO EXINE FORMATION 1"/>
    <property type="match status" value="1"/>
</dbReference>
<accession>A0A6A6KLT3</accession>
<reference evidence="5 6" key="1">
    <citation type="journal article" date="2020" name="Mol. Plant">
        <title>The Chromosome-Based Rubber Tree Genome Provides New Insights into Spurge Genome Evolution and Rubber Biosynthesis.</title>
        <authorList>
            <person name="Liu J."/>
            <person name="Shi C."/>
            <person name="Shi C.C."/>
            <person name="Li W."/>
            <person name="Zhang Q.J."/>
            <person name="Zhang Y."/>
            <person name="Li K."/>
            <person name="Lu H.F."/>
            <person name="Shi C."/>
            <person name="Zhu S.T."/>
            <person name="Xiao Z.Y."/>
            <person name="Nan H."/>
            <person name="Yue Y."/>
            <person name="Zhu X.G."/>
            <person name="Wu Y."/>
            <person name="Hong X.N."/>
            <person name="Fan G.Y."/>
            <person name="Tong Y."/>
            <person name="Zhang D."/>
            <person name="Mao C.L."/>
            <person name="Liu Y.L."/>
            <person name="Hao S.J."/>
            <person name="Liu W.Q."/>
            <person name="Lv M.Q."/>
            <person name="Zhang H.B."/>
            <person name="Liu Y."/>
            <person name="Hu-Tang G.R."/>
            <person name="Wang J.P."/>
            <person name="Wang J.H."/>
            <person name="Sun Y.H."/>
            <person name="Ni S.B."/>
            <person name="Chen W.B."/>
            <person name="Zhang X.C."/>
            <person name="Jiao Y.N."/>
            <person name="Eichler E.E."/>
            <person name="Li G.H."/>
            <person name="Liu X."/>
            <person name="Gao L.Z."/>
        </authorList>
    </citation>
    <scope>NUCLEOTIDE SEQUENCE [LARGE SCALE GENOMIC DNA]</scope>
    <source>
        <strain evidence="6">cv. GT1</strain>
        <tissue evidence="5">Leaf</tissue>
    </source>
</reference>
<evidence type="ECO:0000313" key="5">
    <source>
        <dbReference type="EMBL" id="KAF2288389.1"/>
    </source>
</evidence>
<dbReference type="Pfam" id="PF13639">
    <property type="entry name" value="zf-RING_2"/>
    <property type="match status" value="1"/>
</dbReference>
<proteinExistence type="predicted"/>
<feature type="transmembrane region" description="Helical" evidence="3">
    <location>
        <begin position="85"/>
        <end position="106"/>
    </location>
</feature>
<dbReference type="AlphaFoldDB" id="A0A6A6KLT3"/>
<name>A0A6A6KLT3_HEVBR</name>
<evidence type="ECO:0000256" key="3">
    <source>
        <dbReference type="SAM" id="Phobius"/>
    </source>
</evidence>